<organism evidence="2 3">
    <name type="scientific">Vanilla planifolia</name>
    <name type="common">Vanilla</name>
    <dbReference type="NCBI Taxonomy" id="51239"/>
    <lineage>
        <taxon>Eukaryota</taxon>
        <taxon>Viridiplantae</taxon>
        <taxon>Streptophyta</taxon>
        <taxon>Embryophyta</taxon>
        <taxon>Tracheophyta</taxon>
        <taxon>Spermatophyta</taxon>
        <taxon>Magnoliopsida</taxon>
        <taxon>Liliopsida</taxon>
        <taxon>Asparagales</taxon>
        <taxon>Orchidaceae</taxon>
        <taxon>Vanilloideae</taxon>
        <taxon>Vanilleae</taxon>
        <taxon>Vanilla</taxon>
    </lineage>
</organism>
<sequence>MVRLGDFGVSTVFFSPSSFVTSRIFHNYPLISALMAFSLSQSLKFFTAWFKERRCDLKLLIGSGGMPSSHSATVTALALAIGFQDGFDSSLFAASTVFASIVMYDASGVRLHAGKQAEILNQMVYELPPEHPLAETSPLQELLGHTPLQVVVGAILGFTTAAITHLIRLTFMLS</sequence>
<dbReference type="Proteomes" id="UP000636800">
    <property type="component" value="Chromosome 10"/>
</dbReference>
<dbReference type="InterPro" id="IPR003832">
    <property type="entry name" value="DUF212"/>
</dbReference>
<feature type="transmembrane region" description="Helical" evidence="1">
    <location>
        <begin position="59"/>
        <end position="83"/>
    </location>
</feature>
<keyword evidence="1" id="KW-0812">Transmembrane</keyword>
<dbReference type="OrthoDB" id="1739814at2759"/>
<keyword evidence="3" id="KW-1185">Reference proteome</keyword>
<dbReference type="Pfam" id="PF02681">
    <property type="entry name" value="DUF212"/>
    <property type="match status" value="1"/>
</dbReference>
<dbReference type="PANTHER" id="PTHR31446">
    <property type="entry name" value="ACID PHOSPHATASE/VANADIUM-DEPENDENT HALOPEROXIDASE-RELATED PROTEIN"/>
    <property type="match status" value="1"/>
</dbReference>
<evidence type="ECO:0000313" key="2">
    <source>
        <dbReference type="EMBL" id="KAG0464186.1"/>
    </source>
</evidence>
<dbReference type="EMBL" id="JADCNL010000010">
    <property type="protein sequence ID" value="KAG0464186.1"/>
    <property type="molecule type" value="Genomic_DNA"/>
</dbReference>
<protein>
    <recommendedName>
        <fullName evidence="4">Acid phosphatase/vanadium-dependent haloperoxidase-related protein</fullName>
    </recommendedName>
</protein>
<comment type="caution">
    <text evidence="2">The sequence shown here is derived from an EMBL/GenBank/DDBJ whole genome shotgun (WGS) entry which is preliminary data.</text>
</comment>
<feature type="transmembrane region" description="Helical" evidence="1">
    <location>
        <begin position="28"/>
        <end position="47"/>
    </location>
</feature>
<dbReference type="AlphaFoldDB" id="A0A835ULW3"/>
<reference evidence="2 3" key="1">
    <citation type="journal article" date="2020" name="Nat. Food">
        <title>A phased Vanilla planifolia genome enables genetic improvement of flavour and production.</title>
        <authorList>
            <person name="Hasing T."/>
            <person name="Tang H."/>
            <person name="Brym M."/>
            <person name="Khazi F."/>
            <person name="Huang T."/>
            <person name="Chambers A.H."/>
        </authorList>
    </citation>
    <scope>NUCLEOTIDE SEQUENCE [LARGE SCALE GENOMIC DNA]</scope>
    <source>
        <tissue evidence="2">Leaf</tissue>
    </source>
</reference>
<accession>A0A835ULW3</accession>
<gene>
    <name evidence="2" type="ORF">HPP92_020255</name>
</gene>
<feature type="transmembrane region" description="Helical" evidence="1">
    <location>
        <begin position="148"/>
        <end position="171"/>
    </location>
</feature>
<keyword evidence="1" id="KW-0472">Membrane</keyword>
<evidence type="ECO:0000313" key="3">
    <source>
        <dbReference type="Proteomes" id="UP000636800"/>
    </source>
</evidence>
<proteinExistence type="predicted"/>
<evidence type="ECO:0000256" key="1">
    <source>
        <dbReference type="SAM" id="Phobius"/>
    </source>
</evidence>
<dbReference type="PANTHER" id="PTHR31446:SF39">
    <property type="entry name" value="ACID PHOSPHATASE_VANADIUM-DEPENDENT HALOPEROXIDASE-RELATED PROTEIN"/>
    <property type="match status" value="1"/>
</dbReference>
<name>A0A835ULW3_VANPL</name>
<evidence type="ECO:0008006" key="4">
    <source>
        <dbReference type="Google" id="ProtNLM"/>
    </source>
</evidence>
<keyword evidence="1" id="KW-1133">Transmembrane helix</keyword>